<comment type="similarity">
    <text evidence="2 4">Belongs to the ubiquitin-activating E1 family. ULA1 subfamily.</text>
</comment>
<dbReference type="GO" id="GO:0019781">
    <property type="term" value="F:NEDD8 activating enzyme activity"/>
    <property type="evidence" value="ECO:0007669"/>
    <property type="project" value="UniProtKB-UniRule"/>
</dbReference>
<evidence type="ECO:0000256" key="3">
    <source>
        <dbReference type="ARBA" id="ARBA00022786"/>
    </source>
</evidence>
<dbReference type="UniPathway" id="UPA00885"/>
<dbReference type="Pfam" id="PF00899">
    <property type="entry name" value="ThiF"/>
    <property type="match status" value="1"/>
</dbReference>
<dbReference type="EMBL" id="CZPT02001529">
    <property type="protein sequence ID" value="SCU70886.1"/>
    <property type="molecule type" value="Genomic_DNA"/>
</dbReference>
<feature type="domain" description="THIF-type NAD/FAD binding fold" evidence="5">
    <location>
        <begin position="6"/>
        <end position="112"/>
    </location>
</feature>
<evidence type="ECO:0000313" key="7">
    <source>
        <dbReference type="Proteomes" id="UP000195570"/>
    </source>
</evidence>
<organism evidence="6 7">
    <name type="scientific">Trypanosoma equiperdum</name>
    <dbReference type="NCBI Taxonomy" id="5694"/>
    <lineage>
        <taxon>Eukaryota</taxon>
        <taxon>Discoba</taxon>
        <taxon>Euglenozoa</taxon>
        <taxon>Kinetoplastea</taxon>
        <taxon>Metakinetoplastina</taxon>
        <taxon>Trypanosomatida</taxon>
        <taxon>Trypanosomatidae</taxon>
        <taxon>Trypanosoma</taxon>
    </lineage>
</organism>
<evidence type="ECO:0000313" key="6">
    <source>
        <dbReference type="EMBL" id="SCU70886.1"/>
    </source>
</evidence>
<dbReference type="GO" id="GO:0045116">
    <property type="term" value="P:protein neddylation"/>
    <property type="evidence" value="ECO:0007669"/>
    <property type="project" value="UniProtKB-UniRule"/>
</dbReference>
<evidence type="ECO:0000256" key="1">
    <source>
        <dbReference type="ARBA" id="ARBA00005032"/>
    </source>
</evidence>
<keyword evidence="3 4" id="KW-0833">Ubl conjugation pathway</keyword>
<name>A0A1G4IES7_TRYEQ</name>
<dbReference type="PANTHER" id="PTHR10953">
    <property type="entry name" value="UBIQUITIN-ACTIVATING ENZYME E1"/>
    <property type="match status" value="1"/>
</dbReference>
<dbReference type="InterPro" id="IPR035985">
    <property type="entry name" value="Ubiquitin-activating_enz"/>
</dbReference>
<sequence>MSNEKYDRQLRLWGHAGQMALAESHVVVLGATATAVEMLKNMILPGLGFFTLVDGSFVDADTLGNNYFVELSDYAARKPLSEVLVKRLCELNPHSSGTACVQSCVEWSDSFISSTSGGRDFVGRFPTLIVATPRLPATHLRRLADHLKSASLRSIPLMYVQTCGLSGIIQIQDRERLVVHAEPKQEMRVADLRLFNPFPELRSWLDAHDPRDEVLYRTDPAGYGHLPWIAMIYHALQCLRCDKENAEFIPCSKADYDTLRTAVSSLPYLSDRPPDGVHEAMENCRMILNRPMCLSESLEQLLRDPRANGHFIDWSGGFPVSGVPPITWAVLYGINRFIAENNGVPPFCGFVPDINTTTQWYRELRSIYNNKMEDDCCVVQGYAMEAINASNVMGGKFTSDTAASTALLVGEKTGLETEVSALTRSLVQNIWTLQLTTFSPSLDIDSHELLQRESFERYLSDCVDASEQFTVMLYAALLGARCFEEMFGRWPGLLDSSNGRVHYGDKDDTLLWMSDGEELIRIVGERILNESGRSDKVVDECLMRKACMEVARCGCGEPFPTAGVMGAAAAQECIKLLQHRRVPIQRPLVFDGYRSCFWVAEAQ</sequence>
<dbReference type="PIRSF" id="PIRSF039099">
    <property type="entry name" value="APP-BP1"/>
    <property type="match status" value="1"/>
</dbReference>
<dbReference type="GeneID" id="92376401"/>
<protein>
    <recommendedName>
        <fullName evidence="4">NEDD8-activating enzyme E1 regulatory subunit</fullName>
    </recommendedName>
</protein>
<comment type="caution">
    <text evidence="6">The sequence shown here is derived from an EMBL/GenBank/DDBJ whole genome shotgun (WGS) entry which is preliminary data.</text>
</comment>
<comment type="pathway">
    <text evidence="1 4">Protein modification; protein neddylation.</text>
</comment>
<dbReference type="InterPro" id="IPR000594">
    <property type="entry name" value="ThiF_NAD_FAD-bd"/>
</dbReference>
<dbReference type="Proteomes" id="UP000195570">
    <property type="component" value="Unassembled WGS sequence"/>
</dbReference>
<dbReference type="PANTHER" id="PTHR10953:SF29">
    <property type="entry name" value="NEDD8-ACTIVATING ENZYME E1 REGULATORY SUBUNIT"/>
    <property type="match status" value="1"/>
</dbReference>
<proteinExistence type="inferred from homology"/>
<dbReference type="Gene3D" id="3.40.50.720">
    <property type="entry name" value="NAD(P)-binding Rossmann-like Domain"/>
    <property type="match status" value="2"/>
</dbReference>
<reference evidence="6" key="1">
    <citation type="submission" date="2016-09" db="EMBL/GenBank/DDBJ databases">
        <authorList>
            <person name="Hebert L."/>
            <person name="Moumen B."/>
        </authorList>
    </citation>
    <scope>NUCLEOTIDE SEQUENCE [LARGE SCALE GENOMIC DNA]</scope>
    <source>
        <strain evidence="6">OVI</strain>
    </source>
</reference>
<evidence type="ECO:0000256" key="4">
    <source>
        <dbReference type="PIRNR" id="PIRNR039099"/>
    </source>
</evidence>
<evidence type="ECO:0000256" key="2">
    <source>
        <dbReference type="ARBA" id="ARBA00006868"/>
    </source>
</evidence>
<dbReference type="VEuPathDB" id="TriTrypDB:TEOVI_000246100"/>
<gene>
    <name evidence="6" type="ORF">TEOVI_000246100</name>
</gene>
<keyword evidence="7" id="KW-1185">Reference proteome</keyword>
<dbReference type="InterPro" id="IPR030667">
    <property type="entry name" value="APP-BP1"/>
</dbReference>
<dbReference type="RefSeq" id="XP_067081639.1">
    <property type="nucleotide sequence ID" value="XM_067225538.1"/>
</dbReference>
<accession>A0A1G4IES7</accession>
<dbReference type="InterPro" id="IPR045886">
    <property type="entry name" value="ThiF/MoeB/HesA"/>
</dbReference>
<dbReference type="SUPFAM" id="SSF69572">
    <property type="entry name" value="Activating enzymes of the ubiquitin-like proteins"/>
    <property type="match status" value="1"/>
</dbReference>
<evidence type="ECO:0000259" key="5">
    <source>
        <dbReference type="Pfam" id="PF00899"/>
    </source>
</evidence>
<dbReference type="AlphaFoldDB" id="A0A1G4IES7"/>
<dbReference type="GO" id="GO:0005737">
    <property type="term" value="C:cytoplasm"/>
    <property type="evidence" value="ECO:0007669"/>
    <property type="project" value="TreeGrafter"/>
</dbReference>
<dbReference type="FunFam" id="3.40.50.720:FF:001227">
    <property type="entry name" value="NEDD8-activating enzyme E1 regulatory subunit"/>
    <property type="match status" value="1"/>
</dbReference>